<evidence type="ECO:0000313" key="3">
    <source>
        <dbReference type="Proteomes" id="UP001234989"/>
    </source>
</evidence>
<protein>
    <submittedName>
        <fullName evidence="2">Uncharacterized protein</fullName>
    </submittedName>
</protein>
<name>A0AAF0V6I4_SOLVR</name>
<accession>A0AAF0V6I4</accession>
<gene>
    <name evidence="2" type="ORF">MTR67_052642</name>
</gene>
<keyword evidence="1" id="KW-0812">Transmembrane</keyword>
<reference evidence="2" key="1">
    <citation type="submission" date="2023-08" db="EMBL/GenBank/DDBJ databases">
        <title>A de novo genome assembly of Solanum verrucosum Schlechtendal, a Mexican diploid species geographically isolated from the other diploid A-genome species in potato relatives.</title>
        <authorList>
            <person name="Hosaka K."/>
        </authorList>
    </citation>
    <scope>NUCLEOTIDE SEQUENCE</scope>
    <source>
        <tissue evidence="2">Young leaves</tissue>
    </source>
</reference>
<organism evidence="2 3">
    <name type="scientific">Solanum verrucosum</name>
    <dbReference type="NCBI Taxonomy" id="315347"/>
    <lineage>
        <taxon>Eukaryota</taxon>
        <taxon>Viridiplantae</taxon>
        <taxon>Streptophyta</taxon>
        <taxon>Embryophyta</taxon>
        <taxon>Tracheophyta</taxon>
        <taxon>Spermatophyta</taxon>
        <taxon>Magnoliopsida</taxon>
        <taxon>eudicotyledons</taxon>
        <taxon>Gunneridae</taxon>
        <taxon>Pentapetalae</taxon>
        <taxon>asterids</taxon>
        <taxon>lamiids</taxon>
        <taxon>Solanales</taxon>
        <taxon>Solanaceae</taxon>
        <taxon>Solanoideae</taxon>
        <taxon>Solaneae</taxon>
        <taxon>Solanum</taxon>
    </lineage>
</organism>
<evidence type="ECO:0000313" key="2">
    <source>
        <dbReference type="EMBL" id="WMV59257.1"/>
    </source>
</evidence>
<dbReference type="Proteomes" id="UP001234989">
    <property type="component" value="Chromosome 12"/>
</dbReference>
<sequence>MQTDYDITILYHLGKTNVVADTLSRETYSMGSLVIISVEERPLARYVQRLANNLVRLWVSELMGSLIAFIGLVLAYLSRFVSVSLMMRNYGSFEQGDERGRQGGCP</sequence>
<keyword evidence="3" id="KW-1185">Reference proteome</keyword>
<keyword evidence="1" id="KW-0472">Membrane</keyword>
<keyword evidence="1" id="KW-1133">Transmembrane helix</keyword>
<dbReference type="EMBL" id="CP133623">
    <property type="protein sequence ID" value="WMV59257.1"/>
    <property type="molecule type" value="Genomic_DNA"/>
</dbReference>
<evidence type="ECO:0000256" key="1">
    <source>
        <dbReference type="SAM" id="Phobius"/>
    </source>
</evidence>
<dbReference type="AlphaFoldDB" id="A0AAF0V6I4"/>
<feature type="transmembrane region" description="Helical" evidence="1">
    <location>
        <begin position="57"/>
        <end position="78"/>
    </location>
</feature>
<proteinExistence type="predicted"/>